<sequence>MRPDKEMLCPIDNTPLVMSERQSIEIDYCPLCRGVWLDRGELDKIIERSAANNLPDRDYDPPRGAQAPQPGFGGGYSGHDKPYRKRRKSFLEELFD</sequence>
<gene>
    <name evidence="3" type="ORF">SAMN06295910_1068</name>
</gene>
<name>A0A1X7G3C7_9SPHN</name>
<dbReference type="Pfam" id="PF13453">
    <property type="entry name" value="Zn_ribbon_TFIIB"/>
    <property type="match status" value="1"/>
</dbReference>
<dbReference type="RefSeq" id="WP_244552437.1">
    <property type="nucleotide sequence ID" value="NZ_LT840185.1"/>
</dbReference>
<proteinExistence type="predicted"/>
<organism evidence="3 4">
    <name type="scientific">Allosphingosinicella indica</name>
    <dbReference type="NCBI Taxonomy" id="941907"/>
    <lineage>
        <taxon>Bacteria</taxon>
        <taxon>Pseudomonadati</taxon>
        <taxon>Pseudomonadota</taxon>
        <taxon>Alphaproteobacteria</taxon>
        <taxon>Sphingomonadales</taxon>
        <taxon>Sphingomonadaceae</taxon>
        <taxon>Allosphingosinicella</taxon>
    </lineage>
</organism>
<dbReference type="EMBL" id="LT840185">
    <property type="protein sequence ID" value="SMF63380.1"/>
    <property type="molecule type" value="Genomic_DNA"/>
</dbReference>
<dbReference type="Proteomes" id="UP000192934">
    <property type="component" value="Chromosome I"/>
</dbReference>
<evidence type="ECO:0000313" key="4">
    <source>
        <dbReference type="Proteomes" id="UP000192934"/>
    </source>
</evidence>
<protein>
    <recommendedName>
        <fullName evidence="2">Transcription factor zinc-finger domain-containing protein</fullName>
    </recommendedName>
</protein>
<feature type="domain" description="Transcription factor zinc-finger" evidence="2">
    <location>
        <begin position="9"/>
        <end position="48"/>
    </location>
</feature>
<feature type="region of interest" description="Disordered" evidence="1">
    <location>
        <begin position="51"/>
        <end position="82"/>
    </location>
</feature>
<keyword evidence="4" id="KW-1185">Reference proteome</keyword>
<evidence type="ECO:0000313" key="3">
    <source>
        <dbReference type="EMBL" id="SMF63380.1"/>
    </source>
</evidence>
<evidence type="ECO:0000259" key="2">
    <source>
        <dbReference type="Pfam" id="PF13453"/>
    </source>
</evidence>
<reference evidence="4" key="1">
    <citation type="submission" date="2017-04" db="EMBL/GenBank/DDBJ databases">
        <authorList>
            <person name="Varghese N."/>
            <person name="Submissions S."/>
        </authorList>
    </citation>
    <scope>NUCLEOTIDE SEQUENCE [LARGE SCALE GENOMIC DNA]</scope>
    <source>
        <strain evidence="4">Dd16</strain>
    </source>
</reference>
<dbReference type="AlphaFoldDB" id="A0A1X7G3C7"/>
<dbReference type="InterPro" id="IPR027392">
    <property type="entry name" value="TF_Znf"/>
</dbReference>
<accession>A0A1X7G3C7</accession>
<evidence type="ECO:0000256" key="1">
    <source>
        <dbReference type="SAM" id="MobiDB-lite"/>
    </source>
</evidence>